<evidence type="ECO:0000256" key="6">
    <source>
        <dbReference type="ARBA" id="ARBA00023102"/>
    </source>
</evidence>
<feature type="active site" evidence="10 11">
    <location>
        <position position="186"/>
    </location>
</feature>
<comment type="catalytic activity">
    <reaction evidence="8 10">
        <text>5-[(5-phospho-1-deoxy-D-ribulos-1-ylimino)methylamino]-1-(5-phospho-beta-D-ribosyl)imidazole-4-carboxamide + L-glutamine = D-erythro-1-(imidazol-4-yl)glycerol 3-phosphate + 5-amino-1-(5-phospho-beta-D-ribosyl)imidazole-4-carboxamide + L-glutamate + H(+)</text>
        <dbReference type="Rhea" id="RHEA:24793"/>
        <dbReference type="ChEBI" id="CHEBI:15378"/>
        <dbReference type="ChEBI" id="CHEBI:29985"/>
        <dbReference type="ChEBI" id="CHEBI:58278"/>
        <dbReference type="ChEBI" id="CHEBI:58359"/>
        <dbReference type="ChEBI" id="CHEBI:58475"/>
        <dbReference type="ChEBI" id="CHEBI:58525"/>
        <dbReference type="EC" id="4.3.2.10"/>
    </reaction>
</comment>
<evidence type="ECO:0000256" key="10">
    <source>
        <dbReference type="HAMAP-Rule" id="MF_00278"/>
    </source>
</evidence>
<dbReference type="InterPro" id="IPR029062">
    <property type="entry name" value="Class_I_gatase-like"/>
</dbReference>
<gene>
    <name evidence="10" type="primary">hisH</name>
    <name evidence="13" type="ORF">J3R75_002721</name>
</gene>
<evidence type="ECO:0000256" key="2">
    <source>
        <dbReference type="ARBA" id="ARBA00011152"/>
    </source>
</evidence>
<evidence type="ECO:0000256" key="4">
    <source>
        <dbReference type="ARBA" id="ARBA00022801"/>
    </source>
</evidence>
<dbReference type="EC" id="3.5.1.2" evidence="10"/>
<evidence type="ECO:0000256" key="11">
    <source>
        <dbReference type="PIRSR" id="PIRSR000495-1"/>
    </source>
</evidence>
<keyword evidence="7 10" id="KW-0456">Lyase</keyword>
<evidence type="ECO:0000256" key="9">
    <source>
        <dbReference type="ARBA" id="ARBA00049534"/>
    </source>
</evidence>
<evidence type="ECO:0000313" key="13">
    <source>
        <dbReference type="EMBL" id="MDQ0290614.1"/>
    </source>
</evidence>
<keyword evidence="13" id="KW-0328">Glycosyltransferase</keyword>
<feature type="active site" description="Nucleophile" evidence="10 11">
    <location>
        <position position="79"/>
    </location>
</feature>
<evidence type="ECO:0000256" key="7">
    <source>
        <dbReference type="ARBA" id="ARBA00023239"/>
    </source>
</evidence>
<accession>A0AAE3VI78</accession>
<keyword evidence="3 10" id="KW-0028">Amino-acid biosynthesis</keyword>
<dbReference type="EMBL" id="JAUSVL010000001">
    <property type="protein sequence ID" value="MDQ0290614.1"/>
    <property type="molecule type" value="Genomic_DNA"/>
</dbReference>
<dbReference type="GO" id="GO:0000105">
    <property type="term" value="P:L-histidine biosynthetic process"/>
    <property type="evidence" value="ECO:0007669"/>
    <property type="project" value="UniProtKB-UniRule"/>
</dbReference>
<dbReference type="PIRSF" id="PIRSF000495">
    <property type="entry name" value="Amidotransf_hisH"/>
    <property type="match status" value="1"/>
</dbReference>
<comment type="subunit">
    <text evidence="2 10">Heterodimer of HisH and HisF.</text>
</comment>
<dbReference type="SUPFAM" id="SSF52317">
    <property type="entry name" value="Class I glutamine amidotransferase-like"/>
    <property type="match status" value="1"/>
</dbReference>
<evidence type="ECO:0000256" key="3">
    <source>
        <dbReference type="ARBA" id="ARBA00022605"/>
    </source>
</evidence>
<keyword evidence="10" id="KW-0963">Cytoplasm</keyword>
<keyword evidence="4 10" id="KW-0378">Hydrolase</keyword>
<dbReference type="GO" id="GO:0004359">
    <property type="term" value="F:glutaminase activity"/>
    <property type="evidence" value="ECO:0007669"/>
    <property type="project" value="UniProtKB-EC"/>
</dbReference>
<dbReference type="GO" id="GO:0000107">
    <property type="term" value="F:imidazoleglycerol-phosphate synthase activity"/>
    <property type="evidence" value="ECO:0007669"/>
    <property type="project" value="UniProtKB-UniRule"/>
</dbReference>
<feature type="domain" description="Glutamine amidotransferase" evidence="12">
    <location>
        <begin position="4"/>
        <end position="201"/>
    </location>
</feature>
<dbReference type="CDD" id="cd01748">
    <property type="entry name" value="GATase1_IGP_Synthase"/>
    <property type="match status" value="1"/>
</dbReference>
<feature type="active site" evidence="10 11">
    <location>
        <position position="188"/>
    </location>
</feature>
<comment type="subcellular location">
    <subcellularLocation>
        <location evidence="10">Cytoplasm</location>
    </subcellularLocation>
</comment>
<keyword evidence="6 10" id="KW-0368">Histidine biosynthesis</keyword>
<reference evidence="13" key="1">
    <citation type="submission" date="2023-07" db="EMBL/GenBank/DDBJ databases">
        <title>Genomic Encyclopedia of Type Strains, Phase IV (KMG-IV): sequencing the most valuable type-strain genomes for metagenomic binning, comparative biology and taxonomic classification.</title>
        <authorList>
            <person name="Goeker M."/>
        </authorList>
    </citation>
    <scope>NUCLEOTIDE SEQUENCE</scope>
    <source>
        <strain evidence="13">DSM 24202</strain>
    </source>
</reference>
<dbReference type="InterPro" id="IPR010139">
    <property type="entry name" value="Imidazole-glycPsynth_HisH"/>
</dbReference>
<dbReference type="PROSITE" id="PS51273">
    <property type="entry name" value="GATASE_TYPE_1"/>
    <property type="match status" value="1"/>
</dbReference>
<dbReference type="Gene3D" id="3.40.50.880">
    <property type="match status" value="1"/>
</dbReference>
<evidence type="ECO:0000313" key="14">
    <source>
        <dbReference type="Proteomes" id="UP001238163"/>
    </source>
</evidence>
<dbReference type="EC" id="4.3.2.10" evidence="10"/>
<evidence type="ECO:0000256" key="8">
    <source>
        <dbReference type="ARBA" id="ARBA00047838"/>
    </source>
</evidence>
<dbReference type="GO" id="GO:0016829">
    <property type="term" value="F:lyase activity"/>
    <property type="evidence" value="ECO:0007669"/>
    <property type="project" value="UniProtKB-KW"/>
</dbReference>
<dbReference type="Pfam" id="PF00117">
    <property type="entry name" value="GATase"/>
    <property type="match status" value="1"/>
</dbReference>
<comment type="pathway">
    <text evidence="1 10">Amino-acid biosynthesis; L-histidine biosynthesis; L-histidine from 5-phospho-alpha-D-ribose 1-diphosphate: step 5/9.</text>
</comment>
<dbReference type="Proteomes" id="UP001238163">
    <property type="component" value="Unassembled WGS sequence"/>
</dbReference>
<keyword evidence="14" id="KW-1185">Reference proteome</keyword>
<dbReference type="PANTHER" id="PTHR42701">
    <property type="entry name" value="IMIDAZOLE GLYCEROL PHOSPHATE SYNTHASE SUBUNIT HISH"/>
    <property type="match status" value="1"/>
</dbReference>
<dbReference type="GO" id="GO:0005737">
    <property type="term" value="C:cytoplasm"/>
    <property type="evidence" value="ECO:0007669"/>
    <property type="project" value="UniProtKB-SubCell"/>
</dbReference>
<dbReference type="AlphaFoldDB" id="A0AAE3VI78"/>
<dbReference type="PANTHER" id="PTHR42701:SF1">
    <property type="entry name" value="IMIDAZOLE GLYCEROL PHOSPHATE SYNTHASE SUBUNIT HISH"/>
    <property type="match status" value="1"/>
</dbReference>
<keyword evidence="13" id="KW-0808">Transferase</keyword>
<name>A0AAE3VI78_9BACT</name>
<keyword evidence="5 10" id="KW-0315">Glutamine amidotransferase</keyword>
<comment type="caution">
    <text evidence="13">The sequence shown here is derived from an EMBL/GenBank/DDBJ whole genome shotgun (WGS) entry which is preliminary data.</text>
</comment>
<dbReference type="RefSeq" id="WP_307262275.1">
    <property type="nucleotide sequence ID" value="NZ_JAUSVL010000001.1"/>
</dbReference>
<comment type="function">
    <text evidence="10">IGPS catalyzes the conversion of PRFAR and glutamine to IGP, AICAR and glutamate. The HisH subunit catalyzes the hydrolysis of glutamine to glutamate and ammonia as part of the synthesis of IGP and AICAR. The resulting ammonia molecule is channeled to the active site of HisF.</text>
</comment>
<comment type="catalytic activity">
    <reaction evidence="9 10">
        <text>L-glutamine + H2O = L-glutamate + NH4(+)</text>
        <dbReference type="Rhea" id="RHEA:15889"/>
        <dbReference type="ChEBI" id="CHEBI:15377"/>
        <dbReference type="ChEBI" id="CHEBI:28938"/>
        <dbReference type="ChEBI" id="CHEBI:29985"/>
        <dbReference type="ChEBI" id="CHEBI:58359"/>
        <dbReference type="EC" id="3.5.1.2"/>
    </reaction>
</comment>
<evidence type="ECO:0000256" key="1">
    <source>
        <dbReference type="ARBA" id="ARBA00005091"/>
    </source>
</evidence>
<proteinExistence type="inferred from homology"/>
<sequence>MIAILDYGAGNLTSVRLAFERIGANAIIVDNADDARAADRIVFPGVGSARSGVDGLAQRGFHTLLKDAAARRTPVLAICLGMQMLFASSEEDDGVQCLDIIPGSVKLFHFPASQRVKVPHMGWNTVALPQQHPLLAGIGQHEAFYFVHSYYAKPDSPEHTLGISDYADFSFCAITGRGSVFGTQFHPERSGDAGLRILQNFTTWDTTSCC</sequence>
<dbReference type="InterPro" id="IPR017926">
    <property type="entry name" value="GATASE"/>
</dbReference>
<organism evidence="13 14">
    <name type="scientific">Oligosphaera ethanolica</name>
    <dbReference type="NCBI Taxonomy" id="760260"/>
    <lineage>
        <taxon>Bacteria</taxon>
        <taxon>Pseudomonadati</taxon>
        <taxon>Lentisphaerota</taxon>
        <taxon>Oligosphaeria</taxon>
        <taxon>Oligosphaerales</taxon>
        <taxon>Oligosphaeraceae</taxon>
        <taxon>Oligosphaera</taxon>
    </lineage>
</organism>
<dbReference type="HAMAP" id="MF_00278">
    <property type="entry name" value="HisH"/>
    <property type="match status" value="1"/>
</dbReference>
<evidence type="ECO:0000259" key="12">
    <source>
        <dbReference type="Pfam" id="PF00117"/>
    </source>
</evidence>
<evidence type="ECO:0000256" key="5">
    <source>
        <dbReference type="ARBA" id="ARBA00022962"/>
    </source>
</evidence>
<protein>
    <recommendedName>
        <fullName evidence="10">Imidazole glycerol phosphate synthase subunit HisH</fullName>
        <ecNumber evidence="10">4.3.2.10</ecNumber>
    </recommendedName>
    <alternativeName>
        <fullName evidence="10">IGP synthase glutaminase subunit</fullName>
        <ecNumber evidence="10">3.5.1.2</ecNumber>
    </alternativeName>
    <alternativeName>
        <fullName evidence="10">IGP synthase subunit HisH</fullName>
    </alternativeName>
    <alternativeName>
        <fullName evidence="10">ImGP synthase subunit HisH</fullName>
        <shortName evidence="10">IGPS subunit HisH</shortName>
    </alternativeName>
</protein>
<dbReference type="NCBIfam" id="TIGR01855">
    <property type="entry name" value="IMP_synth_hisH"/>
    <property type="match status" value="1"/>
</dbReference>